<keyword evidence="3" id="KW-1185">Reference proteome</keyword>
<feature type="non-terminal residue" evidence="2">
    <location>
        <position position="398"/>
    </location>
</feature>
<protein>
    <submittedName>
        <fullName evidence="2">Uncharacterized protein</fullName>
    </submittedName>
</protein>
<name>A0A0L6UJN8_9BASI</name>
<reference evidence="2 3" key="1">
    <citation type="submission" date="2015-08" db="EMBL/GenBank/DDBJ databases">
        <title>Next Generation Sequencing and Analysis of the Genome of Puccinia sorghi L Schw, the Causal Agent of Maize Common Rust.</title>
        <authorList>
            <person name="Rochi L."/>
            <person name="Burguener G."/>
            <person name="Darino M."/>
            <person name="Turjanski A."/>
            <person name="Kreff E."/>
            <person name="Dieguez M.J."/>
            <person name="Sacco F."/>
        </authorList>
    </citation>
    <scope>NUCLEOTIDE SEQUENCE [LARGE SCALE GENOMIC DNA]</scope>
    <source>
        <strain evidence="2 3">RO10H11247</strain>
    </source>
</reference>
<accession>A0A0L6UJN8</accession>
<dbReference type="VEuPathDB" id="FungiDB:VP01_5638g1"/>
<gene>
    <name evidence="2" type="ORF">VP01_5638g1</name>
</gene>
<organism evidence="2 3">
    <name type="scientific">Puccinia sorghi</name>
    <dbReference type="NCBI Taxonomy" id="27349"/>
    <lineage>
        <taxon>Eukaryota</taxon>
        <taxon>Fungi</taxon>
        <taxon>Dikarya</taxon>
        <taxon>Basidiomycota</taxon>
        <taxon>Pucciniomycotina</taxon>
        <taxon>Pucciniomycetes</taxon>
        <taxon>Pucciniales</taxon>
        <taxon>Pucciniaceae</taxon>
        <taxon>Puccinia</taxon>
    </lineage>
</organism>
<proteinExistence type="predicted"/>
<feature type="region of interest" description="Disordered" evidence="1">
    <location>
        <begin position="174"/>
        <end position="193"/>
    </location>
</feature>
<evidence type="ECO:0000313" key="2">
    <source>
        <dbReference type="EMBL" id="KNZ48482.1"/>
    </source>
</evidence>
<dbReference type="Proteomes" id="UP000037035">
    <property type="component" value="Unassembled WGS sequence"/>
</dbReference>
<dbReference type="AlphaFoldDB" id="A0A0L6UJN8"/>
<dbReference type="EMBL" id="LAVV01010872">
    <property type="protein sequence ID" value="KNZ48482.1"/>
    <property type="molecule type" value="Genomic_DNA"/>
</dbReference>
<sequence length="398" mass="44820">MTPGQKKKAMGCSQHTPPLISFFFFSFHPQVDLANGSIWFFFSYLTHHISPFHLLRSRPPTTLPPYHVNPTKLPSPQPPTTVTLLPLPLYPPTLLRKPDRATLPCYPTLTNATLPHLSHPPPLPSSRFPTTFPPYRLSPAELPYADQRYPPSPQPPTSRCPATLPPYRINPTKLPYADRRYPHSPQPTAPDRATLPCYPTLTNTTLPHLSHPPLLPSLLPSPATLPPLCKTNPSYPPATFPLTDHLLAFYSSAKTNFYPTNMRIFLLTPGYGLDSGILNIISKDGKGGRREKEERKRVYRNIQSVIMRPQTPTKLLFIRSGSSINHSTFTLLSPSIKILSPLIPPQRNGRCVITDPKDRKFIIAVIEFTPWEQLTENNKDDLNFLSTFLHGSKEFINP</sequence>
<evidence type="ECO:0000256" key="1">
    <source>
        <dbReference type="SAM" id="MobiDB-lite"/>
    </source>
</evidence>
<evidence type="ECO:0000313" key="3">
    <source>
        <dbReference type="Proteomes" id="UP000037035"/>
    </source>
</evidence>
<comment type="caution">
    <text evidence="2">The sequence shown here is derived from an EMBL/GenBank/DDBJ whole genome shotgun (WGS) entry which is preliminary data.</text>
</comment>